<dbReference type="InterPro" id="IPR056003">
    <property type="entry name" value="CT398_CC_hairpin"/>
</dbReference>
<keyword evidence="5" id="KW-1185">Reference proteome</keyword>
<dbReference type="Pfam" id="PF24481">
    <property type="entry name" value="CT398_CC"/>
    <property type="match status" value="1"/>
</dbReference>
<dbReference type="InterPro" id="IPR052376">
    <property type="entry name" value="Oxidative_Scav/Glycosyltrans"/>
</dbReference>
<dbReference type="PANTHER" id="PTHR39082">
    <property type="entry name" value="PHOSPHOLIPASE C-BETA-2-RELATED"/>
    <property type="match status" value="1"/>
</dbReference>
<organism evidence="4 5">
    <name type="scientific">Nakamurella panacisegetis</name>
    <dbReference type="NCBI Taxonomy" id="1090615"/>
    <lineage>
        <taxon>Bacteria</taxon>
        <taxon>Bacillati</taxon>
        <taxon>Actinomycetota</taxon>
        <taxon>Actinomycetes</taxon>
        <taxon>Nakamurellales</taxon>
        <taxon>Nakamurellaceae</taxon>
        <taxon>Nakamurella</taxon>
    </lineage>
</organism>
<protein>
    <submittedName>
        <fullName evidence="4">Uncharacterized protein</fullName>
    </submittedName>
</protein>
<dbReference type="AlphaFoldDB" id="A0A1H0R001"/>
<dbReference type="RefSeq" id="WP_090477678.1">
    <property type="nucleotide sequence ID" value="NZ_LT629710.1"/>
</dbReference>
<evidence type="ECO:0000256" key="1">
    <source>
        <dbReference type="SAM" id="Coils"/>
    </source>
</evidence>
<dbReference type="STRING" id="1090615.SAMN04515671_3320"/>
<evidence type="ECO:0000259" key="3">
    <source>
        <dbReference type="Pfam" id="PF24481"/>
    </source>
</evidence>
<dbReference type="Gene3D" id="1.10.287.1490">
    <property type="match status" value="1"/>
</dbReference>
<evidence type="ECO:0000259" key="2">
    <source>
        <dbReference type="Pfam" id="PF02591"/>
    </source>
</evidence>
<dbReference type="PANTHER" id="PTHR39082:SF1">
    <property type="entry name" value="SCAVENGER RECEPTOR CLASS A MEMBER 3"/>
    <property type="match status" value="1"/>
</dbReference>
<dbReference type="Pfam" id="PF02591">
    <property type="entry name" value="Zn_ribbon_9"/>
    <property type="match status" value="1"/>
</dbReference>
<dbReference type="InterPro" id="IPR003743">
    <property type="entry name" value="Zf-RING_7"/>
</dbReference>
<keyword evidence="1" id="KW-0175">Coiled coil</keyword>
<dbReference type="EMBL" id="LT629710">
    <property type="protein sequence ID" value="SDP22509.1"/>
    <property type="molecule type" value="Genomic_DNA"/>
</dbReference>
<proteinExistence type="predicted"/>
<name>A0A1H0R001_9ACTN</name>
<feature type="coiled-coil region" evidence="1">
    <location>
        <begin position="45"/>
        <end position="152"/>
    </location>
</feature>
<evidence type="ECO:0000313" key="5">
    <source>
        <dbReference type="Proteomes" id="UP000198741"/>
    </source>
</evidence>
<evidence type="ECO:0000313" key="4">
    <source>
        <dbReference type="EMBL" id="SDP22509.1"/>
    </source>
</evidence>
<reference evidence="4 5" key="1">
    <citation type="submission" date="2016-10" db="EMBL/GenBank/DDBJ databases">
        <authorList>
            <person name="de Groot N.N."/>
        </authorList>
    </citation>
    <scope>NUCLEOTIDE SEQUENCE [LARGE SCALE GENOMIC DNA]</scope>
    <source>
        <strain evidence="5">P4-7,KCTC 19426,CECT 7604</strain>
    </source>
</reference>
<dbReference type="OrthoDB" id="9784388at2"/>
<dbReference type="Proteomes" id="UP000198741">
    <property type="component" value="Chromosome I"/>
</dbReference>
<feature type="domain" description="CT398-like coiled coil hairpin" evidence="3">
    <location>
        <begin position="15"/>
        <end position="193"/>
    </location>
</feature>
<gene>
    <name evidence="4" type="ORF">SAMN04515671_3320</name>
</gene>
<accession>A0A1H0R001</accession>
<sequence length="241" mass="26221">MPKADPFVQRRLLDLAGFDQKINAAEHRRANLPELAVIAAGSARLAELRNSKVMAETEVSDLERATRKLDNEIDQVRSRAERDAQRLASGAGNARDMENLQHEITSLARRQGVLEDEALELMEQKETADTALAAVQAEFDSASAEVAAAEVRRDDHFAEIDAELGEQRAGRAALADGLPPELAAMYERIRKSGKVAAAKLNGGRCDACRIDLDRVELGAIAAAPSDDIVRCPECGAILIRW</sequence>
<feature type="domain" description="C4-type zinc ribbon" evidence="2">
    <location>
        <begin position="204"/>
        <end position="238"/>
    </location>
</feature>